<name>A0ACB7XCE4_9ERIC</name>
<organism evidence="1 2">
    <name type="scientific">Vaccinium darrowii</name>
    <dbReference type="NCBI Taxonomy" id="229202"/>
    <lineage>
        <taxon>Eukaryota</taxon>
        <taxon>Viridiplantae</taxon>
        <taxon>Streptophyta</taxon>
        <taxon>Embryophyta</taxon>
        <taxon>Tracheophyta</taxon>
        <taxon>Spermatophyta</taxon>
        <taxon>Magnoliopsida</taxon>
        <taxon>eudicotyledons</taxon>
        <taxon>Gunneridae</taxon>
        <taxon>Pentapetalae</taxon>
        <taxon>asterids</taxon>
        <taxon>Ericales</taxon>
        <taxon>Ericaceae</taxon>
        <taxon>Vaccinioideae</taxon>
        <taxon>Vaccinieae</taxon>
        <taxon>Vaccinium</taxon>
    </lineage>
</organism>
<proteinExistence type="predicted"/>
<reference evidence="1 2" key="1">
    <citation type="journal article" date="2021" name="Hortic Res">
        <title>High-quality reference genome and annotation aids understanding of berry development for evergreen blueberry (Vaccinium darrowii).</title>
        <authorList>
            <person name="Yu J."/>
            <person name="Hulse-Kemp A.M."/>
            <person name="Babiker E."/>
            <person name="Staton M."/>
        </authorList>
    </citation>
    <scope>NUCLEOTIDE SEQUENCE [LARGE SCALE GENOMIC DNA]</scope>
    <source>
        <strain evidence="2">cv. NJ 8807/NJ 8810</strain>
        <tissue evidence="1">Young leaf</tissue>
    </source>
</reference>
<keyword evidence="2" id="KW-1185">Reference proteome</keyword>
<accession>A0ACB7XCE4</accession>
<sequence length="2229" mass="256054">MMNGEGRRRGGVGGDRRDLRISKKQKLILTAGEQLESKLGFDLFSEGDKRLGWLLTFSSSSWEDQETRKVYSCVDLYFVCQDGSTFKSKYKFRPYFYVATKDKMEMDVEAYLRRRHESQIADVEIVEKEDLNLKNHLSGLRKLYLKISFDTVQQLMQVKSDLMHVVERNQAKLEAAEAYESILTGKSKQRPQDFIDCIFDLREYDVPYHVRFAIDNDIRCGQWYDVSVSSAGVMLERRTDLLQRAEVHVCAFDIETTKLPLKFPDAEYDLIMMISYMVDGKGYLIINRECVGEDIEDLEYTPKPEFEGFFKVTNVKNEEELLRHWFAHMREVKPGIYVTYNGDFFDWPFLESRAAHHGSRMSDELGFQCDKNQGECRAKFACHLDCFAWVKRDSYLPQGSQGLKAVTKAKLGYDPLEVNPEDMVRFAKERPQMMASYSVSDAVATYYLYMTYVHPFIFSLATIIPMPPDEVLRKGSGTLCEMLLMVQAYEANVICPNKHQSDPEKFYSNHLLESETYIGGHVECLESGVFRSDLPASFKLDPSAYEQLINNLDRDLQYAIRVEGKMELDLVSNYDEVKNAIMEKLVNLRDEPIREECPLIYHLDVAAMYPNIILTNRLQPPSIVSDEICTACDFNRPGKTCLRKLEWVWRGETYMAKKSDYFHLKRQIESEFVDSGDGQISKSFLDLPKLEQQTKLKERLKKYCQKAYKRVLNKPVTELREAGICMRENPFYVDTVRSFRDRRYEYKGLNKVWKGKLSEAKSSGNSIKIQEAQDMVVVYDSLQLAHKCILNSFYGYVMRKGARWYSMEMAGVVTYTGAKIIQNARLLVEKIGRPLELDTDGIWCALPGSFPENFTFKTNDSKKKLTISYPCVMLNVDVARNNTNDQYQTLKDAVNKTYATHSECSIEFEVDGPYKAMILPASKEEGILIKKRYAVFNDDGTLAELKGFEIKRRGELKLIKVFQAELFDKFLHGSTLEECYSAVASVANRWLDLLDNQGKDIADSELLDYISESSTMSKSLADYGEQKSCAVTTAKRLADFLGDAMVKDKGLRCQYVVACEPKGTPVSERAVPVAIFETDPEIVKFYVRKWCKISSDVGIRSIIDWSYYKQRLSSSIQKIVTIPAAMQKVANPVPRVVHPDWLHKRVREKEDKFRQRKLVDVFSSLKKDSDIRMSTDPMTTNQITEERNLDDLEDFKHGRGTSVTRIRPIVNKRLHPVKASSQVDSPQKQNDDGGSMRQPLSPLHHNTIDIEDVDRNVDYQGWLEIRKRKWKDTRDKRKRQRMGDLKGLSPINGAFGMPGTLNQKQTQRKTGVNTYFERHELALTRSYWQIVQIVPSLQHGQCFAWVVVEGAMRKIPIVVPRVFYLNSKVPITEELPGRRVNKILPHGRHSYNLIEVNIDEDQFRAESKKLAAHLADPEVEGIYETNLPLDFNAILQIGCVCKVDKAAKKRNPQDGWTLDELHMKTTTECSYLEQSFSFFYLYHSISEGRAIYVGYFPASRTISVVVVNPFQNKELSPHIIEKQYREACQALSIEPPMPRDNNNFKVDYVGYVQDAEKILQRIINEYRQRNHVPAIAVIECPKVHLMKSGIRALDDFPCVNIPCNARDSNYQALGWQIMASKIGMQRCAASSQWLNERISLSRYAHVPLGNFELDWLMHTADIFFSRALRDQQQVLWISNNGIPDLGGINEEESCFADEVNQPVLTYPGAYRKVTVELKIHHLAVDALLKSNQVNEMEGGALFGLEQDLNPGAHTLNEHCCFDEVTACSPAFRVLKQLIQRCLTDALTSGNVFADAILQHLYRWLCSPQSKLHDPALHRMLHKVMQKVFALLLAEFRKLGAAIVFANFSKIIIDTGKSDLYAAKAYCDSLLKTLQTRDLFEWIELEPVQFWHSLLFMDQFNYGGIQARLNGQSLEAISESENGSEHDESQVDIVSSWNIAENLPKTTQDHFILIVSEFIYKPWKYAREQTAIRASMRDGNLCTPSITGAAAENFESQMTEYLREQISSYFADKLLRIVRDAILHTKGINKPRADQPMSYGHPFASNIHMGDPALEFIKHVCAVLALDQNVQHDILIMRRNLLKYVHVREFAPEAEFQDQGLSFTLPNVICSYCNDCRDLDLCRDRALLAQEWRCAVPQCGQPYDREAMENALLQIVRQRERLYHLQDLVCLKCNQVKAAHLSDHCACGGSFRCKEDTSEFRNKMQVFLNIAIHQKFQLLQECTSWILEIN</sequence>
<dbReference type="Proteomes" id="UP000828048">
    <property type="component" value="Chromosome 6"/>
</dbReference>
<dbReference type="EMBL" id="CM037156">
    <property type="protein sequence ID" value="KAH7838253.1"/>
    <property type="molecule type" value="Genomic_DNA"/>
</dbReference>
<gene>
    <name evidence="1" type="ORF">Vadar_024065</name>
</gene>
<evidence type="ECO:0000313" key="1">
    <source>
        <dbReference type="EMBL" id="KAH7838253.1"/>
    </source>
</evidence>
<comment type="caution">
    <text evidence="1">The sequence shown here is derived from an EMBL/GenBank/DDBJ whole genome shotgun (WGS) entry which is preliminary data.</text>
</comment>
<evidence type="ECO:0000313" key="2">
    <source>
        <dbReference type="Proteomes" id="UP000828048"/>
    </source>
</evidence>
<protein>
    <submittedName>
        <fullName evidence="1">Uncharacterized protein</fullName>
    </submittedName>
</protein>